<sequence>MEVLMLKEDRIKGIENYVIKHENVSINTLCSLFDVSKNTIRRDISELERKGVIKKIYGGITLKNKTSTVPFQQREIKHKETKKTIAKAASNLVENGDIIYIDSGTTTMHMIPFLSDKKNVNIITNNVNVIVNSFPYKNLNILSTGGSLSRNTNSLIGIESINFLKNYNISKCFMASTGVSIKKGVTNSSSFEYEIKKTVVKQSSKIILLADSSKLGVASLMTYCNLEDIDTFITNEPLNNDYLDFFNKNNIELIISDNL</sequence>
<reference evidence="5 6" key="1">
    <citation type="journal article" date="2003" name="Proc. Natl. Acad. Sci. U.S.A.">
        <title>The genome sequence of Clostridium tetani, the causative agent of tetanus disease.</title>
        <authorList>
            <person name="Brueggemann H."/>
            <person name="Baumer S."/>
            <person name="Fricke W.F."/>
            <person name="Wiezer A."/>
            <person name="Liesegang H."/>
            <person name="Decker I."/>
            <person name="Herzberg C."/>
            <person name="Martinez-Arias R."/>
            <person name="Merkl R."/>
            <person name="Henne A."/>
            <person name="Gottschalk G."/>
        </authorList>
    </citation>
    <scope>NUCLEOTIDE SEQUENCE [LARGE SCALE GENOMIC DNA]</scope>
    <source>
        <strain evidence="6">Massachusetts / E88</strain>
    </source>
</reference>
<dbReference type="Gene3D" id="3.40.50.1360">
    <property type="match status" value="1"/>
</dbReference>
<dbReference type="InterPro" id="IPR050313">
    <property type="entry name" value="Carb_Metab_HTH_regulators"/>
</dbReference>
<dbReference type="SUPFAM" id="SSF46785">
    <property type="entry name" value="Winged helix' DNA-binding domain"/>
    <property type="match status" value="1"/>
</dbReference>
<dbReference type="InterPro" id="IPR036388">
    <property type="entry name" value="WH-like_DNA-bd_sf"/>
</dbReference>
<protein>
    <submittedName>
        <fullName evidence="5">DNA-binding protein iolR</fullName>
    </submittedName>
</protein>
<dbReference type="PRINTS" id="PR00037">
    <property type="entry name" value="HTHLACR"/>
</dbReference>
<dbReference type="Proteomes" id="UP000001412">
    <property type="component" value="Chromosome"/>
</dbReference>
<dbReference type="InterPro" id="IPR036390">
    <property type="entry name" value="WH_DNA-bd_sf"/>
</dbReference>
<dbReference type="Pfam" id="PF08220">
    <property type="entry name" value="HTH_DeoR"/>
    <property type="match status" value="1"/>
</dbReference>
<keyword evidence="2 5" id="KW-0238">DNA-binding</keyword>
<dbReference type="InterPro" id="IPR018356">
    <property type="entry name" value="Tscrpt_reg_HTH_DeoR_CS"/>
</dbReference>
<dbReference type="STRING" id="212717.CTC_00505"/>
<dbReference type="HOGENOM" id="CLU_060699_1_4_9"/>
<evidence type="ECO:0000313" key="6">
    <source>
        <dbReference type="Proteomes" id="UP000001412"/>
    </source>
</evidence>
<dbReference type="InterPro" id="IPR037171">
    <property type="entry name" value="NagB/RpiA_transferase-like"/>
</dbReference>
<accession>Q898F3</accession>
<dbReference type="Pfam" id="PF00455">
    <property type="entry name" value="DeoRC"/>
    <property type="match status" value="1"/>
</dbReference>
<evidence type="ECO:0000256" key="2">
    <source>
        <dbReference type="ARBA" id="ARBA00023125"/>
    </source>
</evidence>
<dbReference type="InterPro" id="IPR001034">
    <property type="entry name" value="DeoR_HTH"/>
</dbReference>
<evidence type="ECO:0000313" key="5">
    <source>
        <dbReference type="EMBL" id="AAO35128.1"/>
    </source>
</evidence>
<dbReference type="PROSITE" id="PS00894">
    <property type="entry name" value="HTH_DEOR_1"/>
    <property type="match status" value="1"/>
</dbReference>
<feature type="domain" description="HTH deoR-type" evidence="4">
    <location>
        <begin position="7"/>
        <end position="62"/>
    </location>
</feature>
<evidence type="ECO:0000259" key="4">
    <source>
        <dbReference type="PROSITE" id="PS51000"/>
    </source>
</evidence>
<evidence type="ECO:0000256" key="1">
    <source>
        <dbReference type="ARBA" id="ARBA00023015"/>
    </source>
</evidence>
<dbReference type="AlphaFoldDB" id="Q898F3"/>
<dbReference type="SMART" id="SM00420">
    <property type="entry name" value="HTH_DEOR"/>
    <property type="match status" value="1"/>
</dbReference>
<name>Q898F3_CLOTE</name>
<dbReference type="SUPFAM" id="SSF100950">
    <property type="entry name" value="NagB/RpiA/CoA transferase-like"/>
    <property type="match status" value="1"/>
</dbReference>
<keyword evidence="3" id="KW-0804">Transcription</keyword>
<keyword evidence="1" id="KW-0805">Transcription regulation</keyword>
<proteinExistence type="predicted"/>
<evidence type="ECO:0000256" key="3">
    <source>
        <dbReference type="ARBA" id="ARBA00023163"/>
    </source>
</evidence>
<dbReference type="InterPro" id="IPR014036">
    <property type="entry name" value="DeoR-like_C"/>
</dbReference>
<dbReference type="Gene3D" id="1.10.10.10">
    <property type="entry name" value="Winged helix-like DNA-binding domain superfamily/Winged helix DNA-binding domain"/>
    <property type="match status" value="1"/>
</dbReference>
<dbReference type="KEGG" id="ctc:CTC_00505"/>
<keyword evidence="6" id="KW-1185">Reference proteome</keyword>
<dbReference type="PROSITE" id="PS51000">
    <property type="entry name" value="HTH_DEOR_2"/>
    <property type="match status" value="1"/>
</dbReference>
<organism evidence="5 6">
    <name type="scientific">Clostridium tetani (strain Massachusetts / E88)</name>
    <dbReference type="NCBI Taxonomy" id="212717"/>
    <lineage>
        <taxon>Bacteria</taxon>
        <taxon>Bacillati</taxon>
        <taxon>Bacillota</taxon>
        <taxon>Clostridia</taxon>
        <taxon>Eubacteriales</taxon>
        <taxon>Clostridiaceae</taxon>
        <taxon>Clostridium</taxon>
    </lineage>
</organism>
<dbReference type="PANTHER" id="PTHR30363:SF60">
    <property type="entry name" value="HTH-TYPE TRANSCRIPTIONAL REGULATOR IOLR"/>
    <property type="match status" value="1"/>
</dbReference>
<dbReference type="PANTHER" id="PTHR30363">
    <property type="entry name" value="HTH-TYPE TRANSCRIPTIONAL REGULATOR SRLR-RELATED"/>
    <property type="match status" value="1"/>
</dbReference>
<dbReference type="SMART" id="SM01134">
    <property type="entry name" value="DeoRC"/>
    <property type="match status" value="1"/>
</dbReference>
<dbReference type="GO" id="GO:0003677">
    <property type="term" value="F:DNA binding"/>
    <property type="evidence" value="ECO:0007669"/>
    <property type="project" value="UniProtKB-KW"/>
</dbReference>
<gene>
    <name evidence="5" type="primary">iolR</name>
    <name evidence="5" type="ordered locus">CTC_00505</name>
</gene>
<dbReference type="GO" id="GO:0003700">
    <property type="term" value="F:DNA-binding transcription factor activity"/>
    <property type="evidence" value="ECO:0007669"/>
    <property type="project" value="InterPro"/>
</dbReference>
<dbReference type="EMBL" id="AE015927">
    <property type="protein sequence ID" value="AAO35128.1"/>
    <property type="molecule type" value="Genomic_DNA"/>
</dbReference>